<keyword evidence="2" id="KW-0456">Lyase</keyword>
<sequence>MTEQARLPGPARPWSVPLGSALPPTEVLARLRAEDQPACLWGNWFEGAPLIARRPLRWLAAGEDPIEAVGELPSVPPGAGAGGVATGRGPALLGGGWIGSIGFDPGSSLLGFYDAVLRLDPSQGWVFETLGLPGREATMERELLSWRTLLSAAGATPTTTSTPAARWRVGTFGAVLPGWSVREGYLAAVEEAIGQIRRGDYYQVNICTRLRTSYEGDPLSLFAATAAELRPGLGGFIGTADRAVVSLSPELFLRVRGRGVVSAPIKGTAPRRSGEVDSPLLRASAKDAAENIMIVDLVRNDLSRVCSPGTVVVDDLLAVEPHPGVWHLVSTVSGELADGMGLSQLLRATFPPGSVTGAPKSSALEGIARLEPVRRRAYTGAFGMVSPIAGSEFSVLIRSFELEAGQLDLGVGGGITVDSVPMLEWRECLHKAQPLVAAAGSTLASELSPVPADPTPEQLSGGIFESLLAYGPNVLRLSDHLARLERSCRELWRTGIPETLATDVRAAAARGRPERRQRIRVRALPDSTGTVGFSVTSSELGPRTRSSAVVITSRPDPLWRHKWNDRSVLEAAEATAAAAGALPLFVAQDGTVLETTRGNIVWLTPDRVVVTPPLRDDLLPGVTRRALLDLLPRLGLEHRIAPGSIDDLRAARAAYWTSALSGVVIIDHLDGRPLPVDEALADRLNAALGFIDRAGDAA</sequence>
<feature type="domain" description="Chorismate-utilising enzyme C-terminal" evidence="1">
    <location>
        <begin position="182"/>
        <end position="431"/>
    </location>
</feature>
<dbReference type="Pfam" id="PF01063">
    <property type="entry name" value="Aminotran_4"/>
    <property type="match status" value="1"/>
</dbReference>
<dbReference type="GO" id="GO:0046820">
    <property type="term" value="F:4-amino-4-deoxychorismate synthase activity"/>
    <property type="evidence" value="ECO:0007669"/>
    <property type="project" value="UniProtKB-EC"/>
</dbReference>
<dbReference type="SUPFAM" id="SSF56752">
    <property type="entry name" value="D-aminoacid aminotransferase-like PLP-dependent enzymes"/>
    <property type="match status" value="1"/>
</dbReference>
<organism evidence="2 3">
    <name type="scientific">Microlunatus panaciterrae</name>
    <dbReference type="NCBI Taxonomy" id="400768"/>
    <lineage>
        <taxon>Bacteria</taxon>
        <taxon>Bacillati</taxon>
        <taxon>Actinomycetota</taxon>
        <taxon>Actinomycetes</taxon>
        <taxon>Propionibacteriales</taxon>
        <taxon>Propionibacteriaceae</taxon>
        <taxon>Microlunatus</taxon>
    </lineage>
</organism>
<dbReference type="InterPro" id="IPR043131">
    <property type="entry name" value="BCAT-like_N"/>
</dbReference>
<keyword evidence="2" id="KW-0808">Transferase</keyword>
<dbReference type="Gene3D" id="3.60.120.10">
    <property type="entry name" value="Anthranilate synthase"/>
    <property type="match status" value="1"/>
</dbReference>
<dbReference type="PANTHER" id="PTHR11236:SF50">
    <property type="entry name" value="AMINODEOXYCHORISMATE SYNTHASE COMPONENT 1"/>
    <property type="match status" value="1"/>
</dbReference>
<dbReference type="InterPro" id="IPR019999">
    <property type="entry name" value="Anth_synth_I-like"/>
</dbReference>
<dbReference type="EC" id="4.1.3.38" evidence="2"/>
<dbReference type="SUPFAM" id="SSF56322">
    <property type="entry name" value="ADC synthase"/>
    <property type="match status" value="1"/>
</dbReference>
<dbReference type="InterPro" id="IPR036038">
    <property type="entry name" value="Aminotransferase-like"/>
</dbReference>
<dbReference type="InterPro" id="IPR001544">
    <property type="entry name" value="Aminotrans_IV"/>
</dbReference>
<protein>
    <submittedName>
        <fullName evidence="2">Para-aminobenzoate synthetase/4-amino-4-deoxychorismate lyase</fullName>
        <ecNumber evidence="2">2.6.1.85</ecNumber>
        <ecNumber evidence="2">4.1.3.38</ecNumber>
    </submittedName>
</protein>
<dbReference type="RefSeq" id="WP_204915905.1">
    <property type="nucleotide sequence ID" value="NZ_BAAAQP010000003.1"/>
</dbReference>
<dbReference type="InterPro" id="IPR005801">
    <property type="entry name" value="ADC_synthase"/>
</dbReference>
<keyword evidence="2" id="KW-0032">Aminotransferase</keyword>
<dbReference type="EMBL" id="JAFBCF010000001">
    <property type="protein sequence ID" value="MBM7797181.1"/>
    <property type="molecule type" value="Genomic_DNA"/>
</dbReference>
<dbReference type="Gene3D" id="3.30.470.10">
    <property type="match status" value="1"/>
</dbReference>
<dbReference type="Gene3D" id="3.20.10.10">
    <property type="entry name" value="D-amino Acid Aminotransferase, subunit A, domain 2"/>
    <property type="match status" value="1"/>
</dbReference>
<evidence type="ECO:0000259" key="1">
    <source>
        <dbReference type="Pfam" id="PF00425"/>
    </source>
</evidence>
<dbReference type="PRINTS" id="PR00095">
    <property type="entry name" value="ANTSNTHASEI"/>
</dbReference>
<dbReference type="Proteomes" id="UP000704762">
    <property type="component" value="Unassembled WGS sequence"/>
</dbReference>
<dbReference type="Pfam" id="PF00425">
    <property type="entry name" value="Chorismate_bind"/>
    <property type="match status" value="1"/>
</dbReference>
<evidence type="ECO:0000313" key="3">
    <source>
        <dbReference type="Proteomes" id="UP000704762"/>
    </source>
</evidence>
<dbReference type="InterPro" id="IPR015890">
    <property type="entry name" value="Chorismate_C"/>
</dbReference>
<gene>
    <name evidence="2" type="ORF">JOE57_000102</name>
</gene>
<dbReference type="PANTHER" id="PTHR11236">
    <property type="entry name" value="AMINOBENZOATE/ANTHRANILATE SYNTHASE"/>
    <property type="match status" value="1"/>
</dbReference>
<proteinExistence type="predicted"/>
<dbReference type="InterPro" id="IPR043132">
    <property type="entry name" value="BCAT-like_C"/>
</dbReference>
<dbReference type="EC" id="2.6.1.85" evidence="2"/>
<keyword evidence="3" id="KW-1185">Reference proteome</keyword>
<name>A0ABS2RDV3_9ACTN</name>
<accession>A0ABS2RDV3</accession>
<evidence type="ECO:0000313" key="2">
    <source>
        <dbReference type="EMBL" id="MBM7797181.1"/>
    </source>
</evidence>
<dbReference type="GO" id="GO:0008696">
    <property type="term" value="F:4-amino-4-deoxychorismate lyase activity"/>
    <property type="evidence" value="ECO:0007669"/>
    <property type="project" value="UniProtKB-EC"/>
</dbReference>
<reference evidence="2 3" key="1">
    <citation type="submission" date="2021-01" db="EMBL/GenBank/DDBJ databases">
        <title>Sequencing the genomes of 1000 actinobacteria strains.</title>
        <authorList>
            <person name="Klenk H.-P."/>
        </authorList>
    </citation>
    <scope>NUCLEOTIDE SEQUENCE [LARGE SCALE GENOMIC DNA]</scope>
    <source>
        <strain evidence="2 3">DSM 18662</strain>
    </source>
</reference>
<comment type="caution">
    <text evidence="2">The sequence shown here is derived from an EMBL/GenBank/DDBJ whole genome shotgun (WGS) entry which is preliminary data.</text>
</comment>